<feature type="domain" description="C2H2-type" evidence="1">
    <location>
        <begin position="50"/>
        <end position="72"/>
    </location>
</feature>
<keyword evidence="3" id="KW-1185">Reference proteome</keyword>
<dbReference type="InterPro" id="IPR057766">
    <property type="entry name" value="Znf-C2H2_OTU1-like_C"/>
</dbReference>
<accession>A0A7T8GSJ4</accession>
<dbReference type="Pfam" id="PF24560">
    <property type="entry name" value="zf-C2H2_OTU1_C"/>
    <property type="match status" value="1"/>
</dbReference>
<evidence type="ECO:0000313" key="3">
    <source>
        <dbReference type="Proteomes" id="UP000595437"/>
    </source>
</evidence>
<protein>
    <submittedName>
        <fullName evidence="2">Ubiquitin thioesterase OTU1like</fullName>
    </submittedName>
</protein>
<gene>
    <name evidence="2" type="ORF">FKW44_021885</name>
</gene>
<dbReference type="OrthoDB" id="65596at2759"/>
<proteinExistence type="predicted"/>
<sequence length="78" mass="8615">MIHSTSGSDKRIERFSLLRKAKYLSAPKAFVEKEKSAKKFTDVGNFSLKCEDCGTRLVGQKDAQAHAKATGHARFGEV</sequence>
<dbReference type="Proteomes" id="UP000595437">
    <property type="component" value="Chromosome 16"/>
</dbReference>
<dbReference type="AlphaFoldDB" id="A0A7T8GSJ4"/>
<dbReference type="EMBL" id="CP045905">
    <property type="protein sequence ID" value="QQP36711.1"/>
    <property type="molecule type" value="Genomic_DNA"/>
</dbReference>
<evidence type="ECO:0000313" key="2">
    <source>
        <dbReference type="EMBL" id="QQP36711.1"/>
    </source>
</evidence>
<dbReference type="InterPro" id="IPR013087">
    <property type="entry name" value="Znf_C2H2_type"/>
</dbReference>
<organism evidence="2 3">
    <name type="scientific">Caligus rogercresseyi</name>
    <name type="common">Sea louse</name>
    <dbReference type="NCBI Taxonomy" id="217165"/>
    <lineage>
        <taxon>Eukaryota</taxon>
        <taxon>Metazoa</taxon>
        <taxon>Ecdysozoa</taxon>
        <taxon>Arthropoda</taxon>
        <taxon>Crustacea</taxon>
        <taxon>Multicrustacea</taxon>
        <taxon>Hexanauplia</taxon>
        <taxon>Copepoda</taxon>
        <taxon>Siphonostomatoida</taxon>
        <taxon>Caligidae</taxon>
        <taxon>Caligus</taxon>
    </lineage>
</organism>
<name>A0A7T8GSJ4_CALRO</name>
<evidence type="ECO:0000259" key="1">
    <source>
        <dbReference type="PROSITE" id="PS00028"/>
    </source>
</evidence>
<reference evidence="3" key="1">
    <citation type="submission" date="2021-01" db="EMBL/GenBank/DDBJ databases">
        <title>Caligus Genome Assembly.</title>
        <authorList>
            <person name="Gallardo-Escarate C."/>
        </authorList>
    </citation>
    <scope>NUCLEOTIDE SEQUENCE [LARGE SCALE GENOMIC DNA]</scope>
</reference>
<dbReference type="PROSITE" id="PS00028">
    <property type="entry name" value="ZINC_FINGER_C2H2_1"/>
    <property type="match status" value="1"/>
</dbReference>